<dbReference type="OrthoDB" id="3784230at2"/>
<dbReference type="EMBL" id="QWEI01000003">
    <property type="protein sequence ID" value="RHW37454.1"/>
    <property type="molecule type" value="Genomic_DNA"/>
</dbReference>
<name>A0A396S971_9BACL</name>
<protein>
    <submittedName>
        <fullName evidence="1">Uncharacterized protein</fullName>
    </submittedName>
</protein>
<keyword evidence="2" id="KW-1185">Reference proteome</keyword>
<accession>A0A396S971</accession>
<dbReference type="RefSeq" id="WP_118875843.1">
    <property type="nucleotide sequence ID" value="NZ_QWEI01000003.1"/>
</dbReference>
<gene>
    <name evidence="1" type="ORF">D1B33_07885</name>
</gene>
<sequence length="89" mass="10394">MEDFLNVKSIIYVTPANVDIAFQIYRVVENRASNRPKATFLTDTYTLSIAEAFIVDNDALRFSLPNVQKEIRLAYQELFLNNKLEHQRK</sequence>
<organism evidence="1 2">
    <name type="scientific">Ureibacillus yapensis</name>
    <dbReference type="NCBI Taxonomy" id="2304605"/>
    <lineage>
        <taxon>Bacteria</taxon>
        <taxon>Bacillati</taxon>
        <taxon>Bacillota</taxon>
        <taxon>Bacilli</taxon>
        <taxon>Bacillales</taxon>
        <taxon>Caryophanaceae</taxon>
        <taxon>Ureibacillus</taxon>
    </lineage>
</organism>
<dbReference type="Proteomes" id="UP000265692">
    <property type="component" value="Unassembled WGS sequence"/>
</dbReference>
<proteinExistence type="predicted"/>
<evidence type="ECO:0000313" key="2">
    <source>
        <dbReference type="Proteomes" id="UP000265692"/>
    </source>
</evidence>
<dbReference type="AlphaFoldDB" id="A0A396S971"/>
<comment type="caution">
    <text evidence="1">The sequence shown here is derived from an EMBL/GenBank/DDBJ whole genome shotgun (WGS) entry which is preliminary data.</text>
</comment>
<evidence type="ECO:0000313" key="1">
    <source>
        <dbReference type="EMBL" id="RHW37454.1"/>
    </source>
</evidence>
<reference evidence="1 2" key="1">
    <citation type="submission" date="2018-08" db="EMBL/GenBank/DDBJ databases">
        <title>Lysinibacillus sp. YLB-03 draft genome sequence.</title>
        <authorList>
            <person name="Yu L."/>
        </authorList>
    </citation>
    <scope>NUCLEOTIDE SEQUENCE [LARGE SCALE GENOMIC DNA]</scope>
    <source>
        <strain evidence="1 2">YLB-03</strain>
    </source>
</reference>